<reference evidence="1" key="1">
    <citation type="submission" date="2022-07" db="EMBL/GenBank/DDBJ databases">
        <authorList>
            <person name="Trinca V."/>
            <person name="Uliana J.V.C."/>
            <person name="Torres T.T."/>
            <person name="Ward R.J."/>
            <person name="Monesi N."/>
        </authorList>
    </citation>
    <scope>NUCLEOTIDE SEQUENCE</scope>
    <source>
        <strain evidence="1">HSMRA1968</strain>
        <tissue evidence="1">Whole embryos</tissue>
    </source>
</reference>
<protein>
    <submittedName>
        <fullName evidence="1">Uncharacterized protein</fullName>
    </submittedName>
</protein>
<evidence type="ECO:0000313" key="1">
    <source>
        <dbReference type="EMBL" id="KAJ6632752.1"/>
    </source>
</evidence>
<dbReference type="AlphaFoldDB" id="A0A9Q0MK86"/>
<dbReference type="EMBL" id="WJQU01002534">
    <property type="protein sequence ID" value="KAJ6632752.1"/>
    <property type="molecule type" value="Genomic_DNA"/>
</dbReference>
<evidence type="ECO:0000313" key="2">
    <source>
        <dbReference type="Proteomes" id="UP001151699"/>
    </source>
</evidence>
<gene>
    <name evidence="1" type="ORF">Bhyg_17246</name>
</gene>
<comment type="caution">
    <text evidence="1">The sequence shown here is derived from an EMBL/GenBank/DDBJ whole genome shotgun (WGS) entry which is preliminary data.</text>
</comment>
<organism evidence="1 2">
    <name type="scientific">Pseudolycoriella hygida</name>
    <dbReference type="NCBI Taxonomy" id="35572"/>
    <lineage>
        <taxon>Eukaryota</taxon>
        <taxon>Metazoa</taxon>
        <taxon>Ecdysozoa</taxon>
        <taxon>Arthropoda</taxon>
        <taxon>Hexapoda</taxon>
        <taxon>Insecta</taxon>
        <taxon>Pterygota</taxon>
        <taxon>Neoptera</taxon>
        <taxon>Endopterygota</taxon>
        <taxon>Diptera</taxon>
        <taxon>Nematocera</taxon>
        <taxon>Sciaroidea</taxon>
        <taxon>Sciaridae</taxon>
        <taxon>Pseudolycoriella</taxon>
    </lineage>
</organism>
<dbReference type="Proteomes" id="UP001151699">
    <property type="component" value="Unassembled WGS sequence"/>
</dbReference>
<keyword evidence="2" id="KW-1185">Reference proteome</keyword>
<feature type="non-terminal residue" evidence="1">
    <location>
        <position position="106"/>
    </location>
</feature>
<sequence length="106" mass="11711">IVERLQETDSFQRSGTHTAMYDLLDIMFPSNNDVLAISIRRQLVVLTTVRLLKLEKAEIRSGPLLRNYLMGKEQCAALGKAKSLLGSGAPLISFSNNKQSSPFTVS</sequence>
<name>A0A9Q0MK86_9DIPT</name>
<proteinExistence type="predicted"/>
<accession>A0A9Q0MK86</accession>